<feature type="non-terminal residue" evidence="1">
    <location>
        <position position="25"/>
    </location>
</feature>
<dbReference type="EMBL" id="UINC01194714">
    <property type="protein sequence ID" value="SVE10939.1"/>
    <property type="molecule type" value="Genomic_DNA"/>
</dbReference>
<name>A0A383ATS1_9ZZZZ</name>
<sequence>MKFTAGILVLLLPLSGLAQKEKEEG</sequence>
<proteinExistence type="predicted"/>
<gene>
    <name evidence="1" type="ORF">METZ01_LOCUS463793</name>
</gene>
<accession>A0A383ATS1</accession>
<evidence type="ECO:0000313" key="1">
    <source>
        <dbReference type="EMBL" id="SVE10939.1"/>
    </source>
</evidence>
<organism evidence="1">
    <name type="scientific">marine metagenome</name>
    <dbReference type="NCBI Taxonomy" id="408172"/>
    <lineage>
        <taxon>unclassified sequences</taxon>
        <taxon>metagenomes</taxon>
        <taxon>ecological metagenomes</taxon>
    </lineage>
</organism>
<dbReference type="AlphaFoldDB" id="A0A383ATS1"/>
<reference evidence="1" key="1">
    <citation type="submission" date="2018-05" db="EMBL/GenBank/DDBJ databases">
        <authorList>
            <person name="Lanie J.A."/>
            <person name="Ng W.-L."/>
            <person name="Kazmierczak K.M."/>
            <person name="Andrzejewski T.M."/>
            <person name="Davidsen T.M."/>
            <person name="Wayne K.J."/>
            <person name="Tettelin H."/>
            <person name="Glass J.I."/>
            <person name="Rusch D."/>
            <person name="Podicherti R."/>
            <person name="Tsui H.-C.T."/>
            <person name="Winkler M.E."/>
        </authorList>
    </citation>
    <scope>NUCLEOTIDE SEQUENCE</scope>
</reference>
<protein>
    <submittedName>
        <fullName evidence="1">Uncharacterized protein</fullName>
    </submittedName>
</protein>